<gene>
    <name evidence="2" type="ORF">ACFQDO_10730</name>
</gene>
<dbReference type="Proteomes" id="UP001596189">
    <property type="component" value="Unassembled WGS sequence"/>
</dbReference>
<evidence type="ECO:0000313" key="3">
    <source>
        <dbReference type="Proteomes" id="UP001596189"/>
    </source>
</evidence>
<sequence>MTGLPYPRLDAVVAAQRGVFTTAQALDVGMHPREIQRGLADGHWVRLRRGVFAPSRFVTEADAAGRHVLQARAAHLTLRSPIAFSHTSAAMVHGLPAYDLDLSEVHVTHPDGASSGRHEGGVWHHVGALTTERVRTVDGLPVSDLARTSLDVARVASPASALVIADAACARGVTQEQVRRDLEACMDWPGARRASRVLPLADGRAESPGESLARWALHQLDLAPDELQLEIRTDEGVVRVDFAWIRWRLVGEFDGKIKYGRLVKPGETASDVAWRERRRELAIERASWGVVRFGWADVHDLPRLGRLVVGGRGRAERRWVR</sequence>
<dbReference type="RefSeq" id="WP_345715717.1">
    <property type="nucleotide sequence ID" value="NZ_BAABFP010000002.1"/>
</dbReference>
<organism evidence="2 3">
    <name type="scientific">Angustibacter luteus</name>
    <dbReference type="NCBI Taxonomy" id="658456"/>
    <lineage>
        <taxon>Bacteria</taxon>
        <taxon>Bacillati</taxon>
        <taxon>Actinomycetota</taxon>
        <taxon>Actinomycetes</taxon>
        <taxon>Kineosporiales</taxon>
        <taxon>Kineosporiaceae</taxon>
    </lineage>
</organism>
<evidence type="ECO:0000313" key="2">
    <source>
        <dbReference type="EMBL" id="MFC6007603.1"/>
    </source>
</evidence>
<dbReference type="EMBL" id="JBHSRD010000004">
    <property type="protein sequence ID" value="MFC6007603.1"/>
    <property type="molecule type" value="Genomic_DNA"/>
</dbReference>
<feature type="domain" description="AbiEi antitoxin N-terminal" evidence="1">
    <location>
        <begin position="8"/>
        <end position="53"/>
    </location>
</feature>
<keyword evidence="3" id="KW-1185">Reference proteome</keyword>
<proteinExistence type="predicted"/>
<accession>A0ABW1JFU3</accession>
<comment type="caution">
    <text evidence="2">The sequence shown here is derived from an EMBL/GenBank/DDBJ whole genome shotgun (WGS) entry which is preliminary data.</text>
</comment>
<evidence type="ECO:0000259" key="1">
    <source>
        <dbReference type="Pfam" id="PF13338"/>
    </source>
</evidence>
<reference evidence="3" key="1">
    <citation type="journal article" date="2019" name="Int. J. Syst. Evol. Microbiol.">
        <title>The Global Catalogue of Microorganisms (GCM) 10K type strain sequencing project: providing services to taxonomists for standard genome sequencing and annotation.</title>
        <authorList>
            <consortium name="The Broad Institute Genomics Platform"/>
            <consortium name="The Broad Institute Genome Sequencing Center for Infectious Disease"/>
            <person name="Wu L."/>
            <person name="Ma J."/>
        </authorList>
    </citation>
    <scope>NUCLEOTIDE SEQUENCE [LARGE SCALE GENOMIC DNA]</scope>
    <source>
        <strain evidence="3">KACC 14249</strain>
    </source>
</reference>
<name>A0ABW1JFU3_9ACTN</name>
<protein>
    <submittedName>
        <fullName evidence="2">Type IV toxin-antitoxin system AbiEi family antitoxin domain-containing protein</fullName>
    </submittedName>
</protein>
<dbReference type="Pfam" id="PF13338">
    <property type="entry name" value="AbiEi_4"/>
    <property type="match status" value="1"/>
</dbReference>
<dbReference type="InterPro" id="IPR025159">
    <property type="entry name" value="AbiEi_N"/>
</dbReference>